<dbReference type="InterPro" id="IPR016410">
    <property type="entry name" value="Phage_imm"/>
</dbReference>
<organism evidence="2 3">
    <name type="scientific">Formicincola oecophyllae</name>
    <dbReference type="NCBI Taxonomy" id="2558361"/>
    <lineage>
        <taxon>Bacteria</taxon>
        <taxon>Pseudomonadati</taxon>
        <taxon>Pseudomonadota</taxon>
        <taxon>Alphaproteobacteria</taxon>
        <taxon>Acetobacterales</taxon>
        <taxon>Acetobacteraceae</taxon>
        <taxon>Formicincola</taxon>
    </lineage>
</organism>
<evidence type="ECO:0000313" key="2">
    <source>
        <dbReference type="EMBL" id="QDH14303.1"/>
    </source>
</evidence>
<dbReference type="EMBL" id="CP038231">
    <property type="protein sequence ID" value="QDH14303.1"/>
    <property type="molecule type" value="Genomic_DNA"/>
</dbReference>
<dbReference type="Pfam" id="PF14373">
    <property type="entry name" value="Imm_superinfect"/>
    <property type="match status" value="1"/>
</dbReference>
<evidence type="ECO:0000313" key="3">
    <source>
        <dbReference type="Proteomes" id="UP000318709"/>
    </source>
</evidence>
<protein>
    <submittedName>
        <fullName evidence="2">Superinfection immunity protein</fullName>
    </submittedName>
</protein>
<name>A0A4Y6UA16_9PROT</name>
<dbReference type="KEGG" id="swf:E3E12_02130"/>
<sequence>MESGLQKGLVGLGIAIATLVPAALALWLYFLPTWLAGVVRARHGLVIFLVNLLLGWTGLGWLAALWMDWRFKAPPLQAGAVQPVYRRMKW</sequence>
<keyword evidence="1" id="KW-1133">Transmembrane helix</keyword>
<dbReference type="Proteomes" id="UP000318709">
    <property type="component" value="Chromosome"/>
</dbReference>
<feature type="transmembrane region" description="Helical" evidence="1">
    <location>
        <begin position="45"/>
        <end position="67"/>
    </location>
</feature>
<accession>A0A4Y6UA16</accession>
<keyword evidence="1" id="KW-0812">Transmembrane</keyword>
<gene>
    <name evidence="2" type="ORF">E3E12_02130</name>
</gene>
<reference evidence="2 3" key="1">
    <citation type="submission" date="2019-03" db="EMBL/GenBank/DDBJ databases">
        <title>The complete genome sequence of Swingsia_sp. F3b2 LMG30590(T).</title>
        <authorList>
            <person name="Chua K.-O."/>
            <person name="Chan K.-G."/>
            <person name="See-Too W.-S."/>
        </authorList>
    </citation>
    <scope>NUCLEOTIDE SEQUENCE [LARGE SCALE GENOMIC DNA]</scope>
    <source>
        <strain evidence="2 3">F3b2</strain>
    </source>
</reference>
<keyword evidence="1" id="KW-0472">Membrane</keyword>
<dbReference type="AlphaFoldDB" id="A0A4Y6UA16"/>
<proteinExistence type="predicted"/>
<keyword evidence="3" id="KW-1185">Reference proteome</keyword>
<evidence type="ECO:0000256" key="1">
    <source>
        <dbReference type="SAM" id="Phobius"/>
    </source>
</evidence>
<feature type="transmembrane region" description="Helical" evidence="1">
    <location>
        <begin position="9"/>
        <end position="30"/>
    </location>
</feature>